<dbReference type="STRING" id="670483.S7QNY1"/>
<dbReference type="Proteomes" id="UP000030669">
    <property type="component" value="Unassembled WGS sequence"/>
</dbReference>
<accession>S7QNY1</accession>
<dbReference type="HOGENOM" id="CLU_1981912_0_0_1"/>
<dbReference type="eggNOG" id="ENOG502S5I2">
    <property type="taxonomic scope" value="Eukaryota"/>
</dbReference>
<dbReference type="AlphaFoldDB" id="S7QNY1"/>
<dbReference type="OMA" id="AHDEREW"/>
<organism evidence="1 2">
    <name type="scientific">Gloeophyllum trabeum (strain ATCC 11539 / FP-39264 / Madison 617)</name>
    <name type="common">Brown rot fungus</name>
    <dbReference type="NCBI Taxonomy" id="670483"/>
    <lineage>
        <taxon>Eukaryota</taxon>
        <taxon>Fungi</taxon>
        <taxon>Dikarya</taxon>
        <taxon>Basidiomycota</taxon>
        <taxon>Agaricomycotina</taxon>
        <taxon>Agaricomycetes</taxon>
        <taxon>Gloeophyllales</taxon>
        <taxon>Gloeophyllaceae</taxon>
        <taxon>Gloeophyllum</taxon>
    </lineage>
</organism>
<name>S7QNY1_GLOTA</name>
<dbReference type="EMBL" id="KB469296">
    <property type="protein sequence ID" value="EPQ61286.1"/>
    <property type="molecule type" value="Genomic_DNA"/>
</dbReference>
<dbReference type="RefSeq" id="XP_007861487.1">
    <property type="nucleotide sequence ID" value="XM_007863296.1"/>
</dbReference>
<dbReference type="GO" id="GO:0090173">
    <property type="term" value="P:regulation of synaptonemal complex assembly"/>
    <property type="evidence" value="ECO:0007669"/>
    <property type="project" value="InterPro"/>
</dbReference>
<dbReference type="KEGG" id="gtr:GLOTRDRAFT_102895"/>
<dbReference type="GeneID" id="19298527"/>
<proteinExistence type="predicted"/>
<gene>
    <name evidence="1" type="ORF">GLOTRDRAFT_102895</name>
</gene>
<dbReference type="PANTHER" id="PTHR40375">
    <property type="entry name" value="SPORULATION-SPECIFIC PROTEIN 22"/>
    <property type="match status" value="1"/>
</dbReference>
<evidence type="ECO:0000313" key="1">
    <source>
        <dbReference type="EMBL" id="EPQ61286.1"/>
    </source>
</evidence>
<dbReference type="PANTHER" id="PTHR40375:SF2">
    <property type="entry name" value="SPORULATION-SPECIFIC PROTEIN 22"/>
    <property type="match status" value="1"/>
</dbReference>
<reference evidence="1 2" key="1">
    <citation type="journal article" date="2012" name="Science">
        <title>The Paleozoic origin of enzymatic lignin decomposition reconstructed from 31 fungal genomes.</title>
        <authorList>
            <person name="Floudas D."/>
            <person name="Binder M."/>
            <person name="Riley R."/>
            <person name="Barry K."/>
            <person name="Blanchette R.A."/>
            <person name="Henrissat B."/>
            <person name="Martinez A.T."/>
            <person name="Otillar R."/>
            <person name="Spatafora J.W."/>
            <person name="Yadav J.S."/>
            <person name="Aerts A."/>
            <person name="Benoit I."/>
            <person name="Boyd A."/>
            <person name="Carlson A."/>
            <person name="Copeland A."/>
            <person name="Coutinho P.M."/>
            <person name="de Vries R.P."/>
            <person name="Ferreira P."/>
            <person name="Findley K."/>
            <person name="Foster B."/>
            <person name="Gaskell J."/>
            <person name="Glotzer D."/>
            <person name="Gorecki P."/>
            <person name="Heitman J."/>
            <person name="Hesse C."/>
            <person name="Hori C."/>
            <person name="Igarashi K."/>
            <person name="Jurgens J.A."/>
            <person name="Kallen N."/>
            <person name="Kersten P."/>
            <person name="Kohler A."/>
            <person name="Kuees U."/>
            <person name="Kumar T.K.A."/>
            <person name="Kuo A."/>
            <person name="LaButti K."/>
            <person name="Larrondo L.F."/>
            <person name="Lindquist E."/>
            <person name="Ling A."/>
            <person name="Lombard V."/>
            <person name="Lucas S."/>
            <person name="Lundell T."/>
            <person name="Martin R."/>
            <person name="McLaughlin D.J."/>
            <person name="Morgenstern I."/>
            <person name="Morin E."/>
            <person name="Murat C."/>
            <person name="Nagy L.G."/>
            <person name="Nolan M."/>
            <person name="Ohm R.A."/>
            <person name="Patyshakuliyeva A."/>
            <person name="Rokas A."/>
            <person name="Ruiz-Duenas F.J."/>
            <person name="Sabat G."/>
            <person name="Salamov A."/>
            <person name="Samejima M."/>
            <person name="Schmutz J."/>
            <person name="Slot J.C."/>
            <person name="St John F."/>
            <person name="Stenlid J."/>
            <person name="Sun H."/>
            <person name="Sun S."/>
            <person name="Syed K."/>
            <person name="Tsang A."/>
            <person name="Wiebenga A."/>
            <person name="Young D."/>
            <person name="Pisabarro A."/>
            <person name="Eastwood D.C."/>
            <person name="Martin F."/>
            <person name="Cullen D."/>
            <person name="Grigoriev I.V."/>
            <person name="Hibbett D.S."/>
        </authorList>
    </citation>
    <scope>NUCLEOTIDE SEQUENCE [LARGE SCALE GENOMIC DNA]</scope>
    <source>
        <strain evidence="1 2">ATCC 11539</strain>
    </source>
</reference>
<evidence type="ECO:0000313" key="2">
    <source>
        <dbReference type="Proteomes" id="UP000030669"/>
    </source>
</evidence>
<sequence length="122" mass="13883">MVSVKKFARWLRAICTILLSRNAPADRLKAIGYVEQAVTVLETQEHDESSEIEAYPADERQWLLATTYNTGIECLHASLLDEAKRWFEASTVICRYVPDGEQRAEKISATYTHLLSRYASDS</sequence>
<keyword evidence="2" id="KW-1185">Reference proteome</keyword>
<dbReference type="OrthoDB" id="65716at2759"/>
<protein>
    <submittedName>
        <fullName evidence="1">Uncharacterized protein</fullName>
    </submittedName>
</protein>
<dbReference type="InterPro" id="IPR039057">
    <property type="entry name" value="Spo22/ZIP4"/>
</dbReference>